<dbReference type="CDD" id="cd04301">
    <property type="entry name" value="NAT_SF"/>
    <property type="match status" value="1"/>
</dbReference>
<evidence type="ECO:0000313" key="4">
    <source>
        <dbReference type="EMBL" id="BCJ68988.1"/>
    </source>
</evidence>
<name>A0A810NAX8_9ACTN</name>
<organism evidence="4 5">
    <name type="scientific">Polymorphospora rubra</name>
    <dbReference type="NCBI Taxonomy" id="338584"/>
    <lineage>
        <taxon>Bacteria</taxon>
        <taxon>Bacillati</taxon>
        <taxon>Actinomycetota</taxon>
        <taxon>Actinomycetes</taxon>
        <taxon>Micromonosporales</taxon>
        <taxon>Micromonosporaceae</taxon>
        <taxon>Polymorphospora</taxon>
    </lineage>
</organism>
<sequence length="143" mass="15369">MPEVSLRPATGADIPDLLAFWQVAAEDAHRPADTARAVEALVARDPEALILAVDGGSLVGSVIAGWDGWRCHLYRLAVAPTHRGRGIGRLLIAAAEERFRRLGGTRADAMVLVDNGPAHRAWRAAGFAPQAEWARWVKPLPPA</sequence>
<evidence type="ECO:0000259" key="3">
    <source>
        <dbReference type="PROSITE" id="PS51186"/>
    </source>
</evidence>
<dbReference type="SUPFAM" id="SSF55729">
    <property type="entry name" value="Acyl-CoA N-acyltransferases (Nat)"/>
    <property type="match status" value="1"/>
</dbReference>
<dbReference type="Proteomes" id="UP000680866">
    <property type="component" value="Chromosome"/>
</dbReference>
<accession>A0A810NAX8</accession>
<dbReference type="AlphaFoldDB" id="A0A810NAX8"/>
<dbReference type="PROSITE" id="PS51186">
    <property type="entry name" value="GNAT"/>
    <property type="match status" value="1"/>
</dbReference>
<dbReference type="InterPro" id="IPR016181">
    <property type="entry name" value="Acyl_CoA_acyltransferase"/>
</dbReference>
<feature type="domain" description="N-acetyltransferase" evidence="3">
    <location>
        <begin position="4"/>
        <end position="143"/>
    </location>
</feature>
<dbReference type="PANTHER" id="PTHR43877:SF2">
    <property type="entry name" value="AMINOALKYLPHOSPHONATE N-ACETYLTRANSFERASE-RELATED"/>
    <property type="match status" value="1"/>
</dbReference>
<proteinExistence type="predicted"/>
<keyword evidence="2" id="KW-0012">Acyltransferase</keyword>
<dbReference type="EMBL" id="AP023359">
    <property type="protein sequence ID" value="BCJ68988.1"/>
    <property type="molecule type" value="Genomic_DNA"/>
</dbReference>
<dbReference type="InterPro" id="IPR000182">
    <property type="entry name" value="GNAT_dom"/>
</dbReference>
<dbReference type="Pfam" id="PF00583">
    <property type="entry name" value="Acetyltransf_1"/>
    <property type="match status" value="1"/>
</dbReference>
<protein>
    <submittedName>
        <fullName evidence="4">N-acetyltransferase</fullName>
    </submittedName>
</protein>
<keyword evidence="1" id="KW-0808">Transferase</keyword>
<dbReference type="Gene3D" id="3.40.630.30">
    <property type="match status" value="1"/>
</dbReference>
<dbReference type="InterPro" id="IPR050832">
    <property type="entry name" value="Bact_Acetyltransf"/>
</dbReference>
<dbReference type="RefSeq" id="WP_212818143.1">
    <property type="nucleotide sequence ID" value="NZ_AP023359.1"/>
</dbReference>
<evidence type="ECO:0000313" key="5">
    <source>
        <dbReference type="Proteomes" id="UP000680866"/>
    </source>
</evidence>
<reference evidence="4" key="1">
    <citation type="submission" date="2020-08" db="EMBL/GenBank/DDBJ databases">
        <title>Whole genome shotgun sequence of Polymorphospora rubra NBRC 101157.</title>
        <authorList>
            <person name="Komaki H."/>
            <person name="Tamura T."/>
        </authorList>
    </citation>
    <scope>NUCLEOTIDE SEQUENCE</scope>
    <source>
        <strain evidence="4">NBRC 101157</strain>
    </source>
</reference>
<dbReference type="GO" id="GO:0016747">
    <property type="term" value="F:acyltransferase activity, transferring groups other than amino-acyl groups"/>
    <property type="evidence" value="ECO:0007669"/>
    <property type="project" value="InterPro"/>
</dbReference>
<evidence type="ECO:0000256" key="1">
    <source>
        <dbReference type="ARBA" id="ARBA00022679"/>
    </source>
</evidence>
<dbReference type="KEGG" id="pry:Prubr_60090"/>
<evidence type="ECO:0000256" key="2">
    <source>
        <dbReference type="ARBA" id="ARBA00023315"/>
    </source>
</evidence>
<keyword evidence="5" id="KW-1185">Reference proteome</keyword>
<gene>
    <name evidence="4" type="ORF">Prubr_60090</name>
</gene>
<dbReference type="PANTHER" id="PTHR43877">
    <property type="entry name" value="AMINOALKYLPHOSPHONATE N-ACETYLTRANSFERASE-RELATED-RELATED"/>
    <property type="match status" value="1"/>
</dbReference>